<reference evidence="2" key="1">
    <citation type="submission" date="2023-06" db="EMBL/GenBank/DDBJ databases">
        <authorList>
            <consortium name="Lawrence Berkeley National Laboratory"/>
            <person name="Ahrendt S."/>
            <person name="Sahu N."/>
            <person name="Indic B."/>
            <person name="Wong-Bajracharya J."/>
            <person name="Merenyi Z."/>
            <person name="Ke H.-M."/>
            <person name="Monk M."/>
            <person name="Kocsube S."/>
            <person name="Drula E."/>
            <person name="Lipzen A."/>
            <person name="Balint B."/>
            <person name="Henrissat B."/>
            <person name="Andreopoulos B."/>
            <person name="Martin F.M."/>
            <person name="Harder C.B."/>
            <person name="Rigling D."/>
            <person name="Ford K.L."/>
            <person name="Foster G.D."/>
            <person name="Pangilinan J."/>
            <person name="Papanicolaou A."/>
            <person name="Barry K."/>
            <person name="LaButti K."/>
            <person name="Viragh M."/>
            <person name="Koriabine M."/>
            <person name="Yan M."/>
            <person name="Riley R."/>
            <person name="Champramary S."/>
            <person name="Plett K.L."/>
            <person name="Tsai I.J."/>
            <person name="Slot J."/>
            <person name="Sipos G."/>
            <person name="Plett J."/>
            <person name="Nagy L.G."/>
            <person name="Grigoriev I.V."/>
        </authorList>
    </citation>
    <scope>NUCLEOTIDE SEQUENCE</scope>
    <source>
        <strain evidence="2">CCBAS 213</strain>
    </source>
</reference>
<name>A0AA39J1M6_ARMTA</name>
<feature type="compositionally biased region" description="Basic and acidic residues" evidence="1">
    <location>
        <begin position="1"/>
        <end position="12"/>
    </location>
</feature>
<evidence type="ECO:0000313" key="3">
    <source>
        <dbReference type="Proteomes" id="UP001175211"/>
    </source>
</evidence>
<feature type="compositionally biased region" description="Polar residues" evidence="1">
    <location>
        <begin position="13"/>
        <end position="35"/>
    </location>
</feature>
<keyword evidence="3" id="KW-1185">Reference proteome</keyword>
<dbReference type="AlphaFoldDB" id="A0AA39J1M6"/>
<comment type="caution">
    <text evidence="2">The sequence shown here is derived from an EMBL/GenBank/DDBJ whole genome shotgun (WGS) entry which is preliminary data.</text>
</comment>
<dbReference type="Proteomes" id="UP001175211">
    <property type="component" value="Unassembled WGS sequence"/>
</dbReference>
<evidence type="ECO:0000256" key="1">
    <source>
        <dbReference type="SAM" id="MobiDB-lite"/>
    </source>
</evidence>
<dbReference type="RefSeq" id="XP_060321580.1">
    <property type="nucleotide sequence ID" value="XM_060478806.1"/>
</dbReference>
<dbReference type="GeneID" id="85362354"/>
<organism evidence="2 3">
    <name type="scientific">Armillaria tabescens</name>
    <name type="common">Ringless honey mushroom</name>
    <name type="synonym">Agaricus tabescens</name>
    <dbReference type="NCBI Taxonomy" id="1929756"/>
    <lineage>
        <taxon>Eukaryota</taxon>
        <taxon>Fungi</taxon>
        <taxon>Dikarya</taxon>
        <taxon>Basidiomycota</taxon>
        <taxon>Agaricomycotina</taxon>
        <taxon>Agaricomycetes</taxon>
        <taxon>Agaricomycetidae</taxon>
        <taxon>Agaricales</taxon>
        <taxon>Marasmiineae</taxon>
        <taxon>Physalacriaceae</taxon>
        <taxon>Desarmillaria</taxon>
    </lineage>
</organism>
<proteinExistence type="predicted"/>
<gene>
    <name evidence="2" type="ORF">EV420DRAFT_1654352</name>
</gene>
<sequence length="368" mass="42551">MENADRTDKDRSITTTEPSGCQSSTEPSDTNSQHPGKTWQMFFERQGCETEQLMNGESIQDKQRRKAHELHAKKQLCPKAESKVFYWCTVEGTAHLCRKLIPYRAVLDFWDNYTPSQRRYSAFWNEWDLNFEFDLSSNRDDLLSTSQITVEQEEGSIKEWELMHERFYGTSVEELCPEITSGLLLGRYSSGFASGINTMATSPQYTSPVIIPTRRYIHIHGKAQDYAIVSGYIRRPSLAVFTGSGREYKKDSPLSNAPTMLGHELRVPLTTSHQGSNPDFTVHIIQWYRSNKVGYEIRPVSSKRSPYRLIVYRATDVLHCLHILERFLPGRFCWKRCVTMVHNSACAWMMKRLVHVAYMSKMPSYIDL</sequence>
<feature type="region of interest" description="Disordered" evidence="1">
    <location>
        <begin position="1"/>
        <end position="36"/>
    </location>
</feature>
<protein>
    <submittedName>
        <fullName evidence="2">Uncharacterized protein</fullName>
    </submittedName>
</protein>
<accession>A0AA39J1M6</accession>
<dbReference type="EMBL" id="JAUEPS010000207">
    <property type="protein sequence ID" value="KAK0433830.1"/>
    <property type="molecule type" value="Genomic_DNA"/>
</dbReference>
<evidence type="ECO:0000313" key="2">
    <source>
        <dbReference type="EMBL" id="KAK0433830.1"/>
    </source>
</evidence>